<dbReference type="Pfam" id="PF11222">
    <property type="entry name" value="DUF3017"/>
    <property type="match status" value="1"/>
</dbReference>
<dbReference type="RefSeq" id="WP_121902431.1">
    <property type="nucleotide sequence ID" value="NZ_REFW01000004.1"/>
</dbReference>
<comment type="caution">
    <text evidence="2">The sequence shown here is derived from an EMBL/GenBank/DDBJ whole genome shotgun (WGS) entry which is preliminary data.</text>
</comment>
<dbReference type="EMBL" id="REFW01000004">
    <property type="protein sequence ID" value="RMB58394.1"/>
    <property type="molecule type" value="Genomic_DNA"/>
</dbReference>
<dbReference type="AlphaFoldDB" id="A0A3M0G0E2"/>
<evidence type="ECO:0000313" key="3">
    <source>
        <dbReference type="Proteomes" id="UP000275256"/>
    </source>
</evidence>
<feature type="transmembrane region" description="Helical" evidence="1">
    <location>
        <begin position="43"/>
        <end position="61"/>
    </location>
</feature>
<accession>A0A3M0G0E2</accession>
<protein>
    <submittedName>
        <fullName evidence="2">DUF3017 domain-containing protein</fullName>
    </submittedName>
</protein>
<keyword evidence="1" id="KW-1133">Transmembrane helix</keyword>
<dbReference type="Proteomes" id="UP000275256">
    <property type="component" value="Unassembled WGS sequence"/>
</dbReference>
<evidence type="ECO:0000313" key="2">
    <source>
        <dbReference type="EMBL" id="RMB58394.1"/>
    </source>
</evidence>
<evidence type="ECO:0000256" key="1">
    <source>
        <dbReference type="SAM" id="Phobius"/>
    </source>
</evidence>
<keyword evidence="3" id="KW-1185">Reference proteome</keyword>
<gene>
    <name evidence="2" type="ORF">EAX62_14480</name>
</gene>
<reference evidence="2 3" key="1">
    <citation type="submission" date="2018-10" db="EMBL/GenBank/DDBJ databases">
        <title>Tessaracoccus antarcticuss sp. nov., isolated from sediment.</title>
        <authorList>
            <person name="Zhou L.Y."/>
            <person name="Du Z.J."/>
        </authorList>
    </citation>
    <scope>NUCLEOTIDE SEQUENCE [LARGE SCALE GENOMIC DNA]</scope>
    <source>
        <strain evidence="2 3">JDX10</strain>
    </source>
</reference>
<dbReference type="InterPro" id="IPR021385">
    <property type="entry name" value="DUF3017"/>
</dbReference>
<keyword evidence="1" id="KW-0472">Membrane</keyword>
<keyword evidence="1" id="KW-0812">Transmembrane</keyword>
<name>A0A3M0G0E2_9ACTN</name>
<sequence>MADRRDLPADEFPSNPWPLMVVLAVLAFGLVLLGLGRWRSASLVIAASSGLAAVLRLVLRARVAGLLVVRRRWIDVVGLAAMAAGIATLAFLVPPSR</sequence>
<organism evidence="2 3">
    <name type="scientific">Tessaracoccus antarcticus</name>
    <dbReference type="NCBI Taxonomy" id="2479848"/>
    <lineage>
        <taxon>Bacteria</taxon>
        <taxon>Bacillati</taxon>
        <taxon>Actinomycetota</taxon>
        <taxon>Actinomycetes</taxon>
        <taxon>Propionibacteriales</taxon>
        <taxon>Propionibacteriaceae</taxon>
        <taxon>Tessaracoccus</taxon>
    </lineage>
</organism>
<proteinExistence type="predicted"/>
<feature type="transmembrane region" description="Helical" evidence="1">
    <location>
        <begin position="73"/>
        <end position="93"/>
    </location>
</feature>
<feature type="transmembrane region" description="Helical" evidence="1">
    <location>
        <begin position="17"/>
        <end position="36"/>
    </location>
</feature>